<dbReference type="Pfam" id="PF12704">
    <property type="entry name" value="MacB_PCD"/>
    <property type="match status" value="2"/>
</dbReference>
<feature type="domain" description="ABC3 transporter permease C-terminal" evidence="8">
    <location>
        <begin position="729"/>
        <end position="845"/>
    </location>
</feature>
<dbReference type="InterPro" id="IPR050250">
    <property type="entry name" value="Macrolide_Exporter_MacB"/>
</dbReference>
<dbReference type="InterPro" id="IPR003838">
    <property type="entry name" value="ABC3_permease_C"/>
</dbReference>
<keyword evidence="5 7" id="KW-0472">Membrane</keyword>
<feature type="domain" description="MacB-like periplasmic core" evidence="9">
    <location>
        <begin position="17"/>
        <end position="250"/>
    </location>
</feature>
<feature type="transmembrane region" description="Helical" evidence="7">
    <location>
        <begin position="16"/>
        <end position="36"/>
    </location>
</feature>
<feature type="transmembrane region" description="Helical" evidence="7">
    <location>
        <begin position="334"/>
        <end position="360"/>
    </location>
</feature>
<evidence type="ECO:0000256" key="2">
    <source>
        <dbReference type="ARBA" id="ARBA00022475"/>
    </source>
</evidence>
<keyword evidence="11" id="KW-1185">Reference proteome</keyword>
<keyword evidence="2" id="KW-1003">Cell membrane</keyword>
<evidence type="ECO:0000256" key="5">
    <source>
        <dbReference type="ARBA" id="ARBA00023136"/>
    </source>
</evidence>
<feature type="transmembrane region" description="Helical" evidence="7">
    <location>
        <begin position="282"/>
        <end position="307"/>
    </location>
</feature>
<keyword evidence="4 7" id="KW-1133">Transmembrane helix</keyword>
<comment type="subcellular location">
    <subcellularLocation>
        <location evidence="1">Cell membrane</location>
        <topology evidence="1">Multi-pass membrane protein</topology>
    </subcellularLocation>
</comment>
<protein>
    <submittedName>
        <fullName evidence="10">FtsX-like permease family protein</fullName>
    </submittedName>
</protein>
<evidence type="ECO:0000256" key="4">
    <source>
        <dbReference type="ARBA" id="ARBA00022989"/>
    </source>
</evidence>
<dbReference type="Proteomes" id="UP001499882">
    <property type="component" value="Unassembled WGS sequence"/>
</dbReference>
<feature type="transmembrane region" description="Helical" evidence="7">
    <location>
        <begin position="772"/>
        <end position="804"/>
    </location>
</feature>
<dbReference type="EMBL" id="BAABKN010000015">
    <property type="protein sequence ID" value="GAA4741205.1"/>
    <property type="molecule type" value="Genomic_DNA"/>
</dbReference>
<evidence type="ECO:0000256" key="7">
    <source>
        <dbReference type="SAM" id="Phobius"/>
    </source>
</evidence>
<evidence type="ECO:0000259" key="8">
    <source>
        <dbReference type="Pfam" id="PF02687"/>
    </source>
</evidence>
<dbReference type="Pfam" id="PF02687">
    <property type="entry name" value="FtsX"/>
    <property type="match status" value="2"/>
</dbReference>
<feature type="domain" description="ABC3 transporter permease C-terminal" evidence="8">
    <location>
        <begin position="285"/>
        <end position="405"/>
    </location>
</feature>
<feature type="transmembrane region" description="Helical" evidence="7">
    <location>
        <begin position="425"/>
        <end position="444"/>
    </location>
</feature>
<accession>A0ABP8YYA3</accession>
<evidence type="ECO:0000256" key="6">
    <source>
        <dbReference type="ARBA" id="ARBA00038076"/>
    </source>
</evidence>
<feature type="transmembrane region" description="Helical" evidence="7">
    <location>
        <begin position="723"/>
        <end position="751"/>
    </location>
</feature>
<gene>
    <name evidence="10" type="ORF">GCM10023350_27220</name>
</gene>
<keyword evidence="3 7" id="KW-0812">Transmembrane</keyword>
<evidence type="ECO:0000256" key="1">
    <source>
        <dbReference type="ARBA" id="ARBA00004651"/>
    </source>
</evidence>
<evidence type="ECO:0000313" key="10">
    <source>
        <dbReference type="EMBL" id="GAA4741205.1"/>
    </source>
</evidence>
<comment type="similarity">
    <text evidence="6">Belongs to the ABC-4 integral membrane protein family.</text>
</comment>
<organism evidence="10 11">
    <name type="scientific">Nocardioides endophyticus</name>
    <dbReference type="NCBI Taxonomy" id="1353775"/>
    <lineage>
        <taxon>Bacteria</taxon>
        <taxon>Bacillati</taxon>
        <taxon>Actinomycetota</taxon>
        <taxon>Actinomycetes</taxon>
        <taxon>Propionibacteriales</taxon>
        <taxon>Nocardioidaceae</taxon>
        <taxon>Nocardioides</taxon>
    </lineage>
</organism>
<reference evidence="11" key="1">
    <citation type="journal article" date="2019" name="Int. J. Syst. Evol. Microbiol.">
        <title>The Global Catalogue of Microorganisms (GCM) 10K type strain sequencing project: providing services to taxonomists for standard genome sequencing and annotation.</title>
        <authorList>
            <consortium name="The Broad Institute Genomics Platform"/>
            <consortium name="The Broad Institute Genome Sequencing Center for Infectious Disease"/>
            <person name="Wu L."/>
            <person name="Ma J."/>
        </authorList>
    </citation>
    <scope>NUCLEOTIDE SEQUENCE [LARGE SCALE GENOMIC DNA]</scope>
    <source>
        <strain evidence="11">JCM 18532</strain>
    </source>
</reference>
<feature type="transmembrane region" description="Helical" evidence="7">
    <location>
        <begin position="380"/>
        <end position="398"/>
    </location>
</feature>
<dbReference type="InterPro" id="IPR025857">
    <property type="entry name" value="MacB_PCD"/>
</dbReference>
<feature type="transmembrane region" description="Helical" evidence="7">
    <location>
        <begin position="456"/>
        <end position="477"/>
    </location>
</feature>
<dbReference type="PANTHER" id="PTHR30572:SF4">
    <property type="entry name" value="ABC TRANSPORTER PERMEASE YTRF"/>
    <property type="match status" value="1"/>
</dbReference>
<proteinExistence type="inferred from homology"/>
<dbReference type="PANTHER" id="PTHR30572">
    <property type="entry name" value="MEMBRANE COMPONENT OF TRANSPORTER-RELATED"/>
    <property type="match status" value="1"/>
</dbReference>
<name>A0ABP8YYA3_9ACTN</name>
<dbReference type="RefSeq" id="WP_345527335.1">
    <property type="nucleotide sequence ID" value="NZ_BAABKN010000015.1"/>
</dbReference>
<sequence>MIKAALKSLLGRKVRLLMSTFAIVLGVAFVAGSLIFSDTLSRSFTALFASTVGDVVVRPEGGTTADGAPSTVTLPASLVEQLREVPGAARVDGNVNAFGVFVVSDDGKVVSGFGPPAIGGNWSDAPAGHGLQGLTIIEGHEPHGPDEVVFDERTAERAGYAVGDKVDIIPSTAIAQPAGGEPAAPARIQPTLVGIAGFPSGGSLNGATYAAFDTETAQDLFLGGEDAYTDIWVTADDGVSQEQLRDDVEPVLPDGVEAVTGDDAADESASDLMEAISFLTTFLLIFAGISLVVGAFLIVNTFSILVAQRSRELALLRALGASKRQVMWSVQLEAFVLGVLGATIGLGLGVLLAMGIRALFANFGLDLSGQPLIFAPRTFIASYSVGILVTMAAAWLPARRTGRIAPVQAMRDDIALPESSLRRRIAWGLALTVAGLVVLALGLFSDLPHGGWQTGGGILAILLGVAAMSPVISRPFLELARASFARAFGSVGNLAGQNSLRNPRRTAATASALMIGLALACTMAIVGDSAKASVDKSVSENFVGDFVVSNVIGQGFSPVIGDQMQQVDGVDRVVRERFASAERGRGNQFVAAVDPADVDALELDVSDGDALAAGSVMLQRTWADDEDLGVGDDLELELPAGKRTFAVSGIFEDNPVVAAPVLTTLDDFADGGFPDSDNVLILFTDDSPGIQDRLDAVVADLPVVTVKDQAEFAQEQREPIDQFVLMIFALLGLALVIAVLGIVNTLALSVIERTREVGLLRAIGLSRGQLRLMITLESVVIAVLGAVLGVVLGLGFGIALMYAVRDQGLEVISVPVGQLAVFLVLSVVIGVLAAVFPARRAARLDVLRAIATE</sequence>
<evidence type="ECO:0000256" key="3">
    <source>
        <dbReference type="ARBA" id="ARBA00022692"/>
    </source>
</evidence>
<comment type="caution">
    <text evidence="10">The sequence shown here is derived from an EMBL/GenBank/DDBJ whole genome shotgun (WGS) entry which is preliminary data.</text>
</comment>
<feature type="transmembrane region" description="Helical" evidence="7">
    <location>
        <begin position="816"/>
        <end position="838"/>
    </location>
</feature>
<feature type="transmembrane region" description="Helical" evidence="7">
    <location>
        <begin position="507"/>
        <end position="527"/>
    </location>
</feature>
<feature type="domain" description="MacB-like periplasmic core" evidence="9">
    <location>
        <begin position="506"/>
        <end position="667"/>
    </location>
</feature>
<evidence type="ECO:0000259" key="9">
    <source>
        <dbReference type="Pfam" id="PF12704"/>
    </source>
</evidence>
<evidence type="ECO:0000313" key="11">
    <source>
        <dbReference type="Proteomes" id="UP001499882"/>
    </source>
</evidence>